<dbReference type="InterPro" id="IPR017946">
    <property type="entry name" value="PLC-like_Pdiesterase_TIM-brl"/>
</dbReference>
<organism evidence="2 3">
    <name type="scientific">Parapusillimonas granuli</name>
    <dbReference type="NCBI Taxonomy" id="380911"/>
    <lineage>
        <taxon>Bacteria</taxon>
        <taxon>Pseudomonadati</taxon>
        <taxon>Pseudomonadota</taxon>
        <taxon>Betaproteobacteria</taxon>
        <taxon>Burkholderiales</taxon>
        <taxon>Alcaligenaceae</taxon>
        <taxon>Parapusillimonas</taxon>
    </lineage>
</organism>
<keyword evidence="1" id="KW-0732">Signal</keyword>
<feature type="signal peptide" evidence="1">
    <location>
        <begin position="1"/>
        <end position="20"/>
    </location>
</feature>
<reference evidence="2 3" key="1">
    <citation type="submission" date="2020-07" db="EMBL/GenBank/DDBJ databases">
        <title>Taxonomic revisions and descriptions of new bacterial species based on genomic comparisons in the high-G+C-content subgroup of the family Alcaligenaceae.</title>
        <authorList>
            <person name="Szabo A."/>
            <person name="Felfoldi T."/>
        </authorList>
    </citation>
    <scope>NUCLEOTIDE SEQUENCE [LARGE SCALE GENOMIC DNA]</scope>
    <source>
        <strain evidence="2 3">LMG 24012</strain>
    </source>
</reference>
<gene>
    <name evidence="2" type="ORF">H0A72_20250</name>
</gene>
<keyword evidence="3" id="KW-1185">Reference proteome</keyword>
<proteinExistence type="predicted"/>
<dbReference type="AlphaFoldDB" id="A0A853G9Q4"/>
<dbReference type="GO" id="GO:0006629">
    <property type="term" value="P:lipid metabolic process"/>
    <property type="evidence" value="ECO:0007669"/>
    <property type="project" value="InterPro"/>
</dbReference>
<dbReference type="RefSeq" id="WP_180158331.1">
    <property type="nucleotide sequence ID" value="NZ_JACCEM010000014.1"/>
</dbReference>
<dbReference type="EMBL" id="JACCEM010000014">
    <property type="protein sequence ID" value="NYT51650.1"/>
    <property type="molecule type" value="Genomic_DNA"/>
</dbReference>
<comment type="caution">
    <text evidence="2">The sequence shown here is derived from an EMBL/GenBank/DDBJ whole genome shotgun (WGS) entry which is preliminary data.</text>
</comment>
<dbReference type="GO" id="GO:0008081">
    <property type="term" value="F:phosphoric diester hydrolase activity"/>
    <property type="evidence" value="ECO:0007669"/>
    <property type="project" value="InterPro"/>
</dbReference>
<sequence length="344" mass="38133">MIRKLLLACLLPLWLFPAMAQGETLYYNIAHAINHSKYIDWAVQEGANAIEADLRFSDSGEVVKFQHGAPCECKFLRFLGKLPRVIWNETDICRQMVKVDPLFIPDPKKGKVERIRSGDDACLVHETAPSFMNTLARNPSIALFIVDSKVGDSVADNDTAKAAAGNNVIATLIEELFEKDYKGNVIVGVDKASHQAYIKAAAAAARGTKYEDRIYFSFDETGVLRGWITGVQKWLLGSPVERTIELLHRLAPDKGVYGNGISANLEVIGGLTDTFRAGVAAERGGRLRMNYIWTLDARNPMDHYLSLGVRGIMTNSPRTLKEVMQTYLVPLPNGRRMARPGDPL</sequence>
<dbReference type="Gene3D" id="3.20.20.190">
    <property type="entry name" value="Phosphatidylinositol (PI) phosphodiesterase"/>
    <property type="match status" value="1"/>
</dbReference>
<name>A0A853G9Q4_9BURK</name>
<feature type="chain" id="PRO_5032497627" description="Glycerophosphodiester phosphodiesterase" evidence="1">
    <location>
        <begin position="21"/>
        <end position="344"/>
    </location>
</feature>
<protein>
    <recommendedName>
        <fullName evidence="4">Glycerophosphodiester phosphodiesterase</fullName>
    </recommendedName>
</protein>
<evidence type="ECO:0000313" key="2">
    <source>
        <dbReference type="EMBL" id="NYT51650.1"/>
    </source>
</evidence>
<evidence type="ECO:0000256" key="1">
    <source>
        <dbReference type="SAM" id="SignalP"/>
    </source>
</evidence>
<dbReference type="Proteomes" id="UP000559809">
    <property type="component" value="Unassembled WGS sequence"/>
</dbReference>
<evidence type="ECO:0000313" key="3">
    <source>
        <dbReference type="Proteomes" id="UP000559809"/>
    </source>
</evidence>
<dbReference type="SUPFAM" id="SSF51695">
    <property type="entry name" value="PLC-like phosphodiesterases"/>
    <property type="match status" value="1"/>
</dbReference>
<accession>A0A853G9Q4</accession>
<evidence type="ECO:0008006" key="4">
    <source>
        <dbReference type="Google" id="ProtNLM"/>
    </source>
</evidence>